<organism evidence="1 2">
    <name type="scientific">Microbacterium ginsengisoli</name>
    <dbReference type="NCBI Taxonomy" id="400772"/>
    <lineage>
        <taxon>Bacteria</taxon>
        <taxon>Bacillati</taxon>
        <taxon>Actinomycetota</taxon>
        <taxon>Actinomycetes</taxon>
        <taxon>Micrococcales</taxon>
        <taxon>Microbacteriaceae</taxon>
        <taxon>Microbacterium</taxon>
    </lineage>
</organism>
<gene>
    <name evidence="1" type="ORF">RR49_00185</name>
</gene>
<dbReference type="PATRIC" id="fig|400772.4.peg.208"/>
<evidence type="ECO:0000313" key="2">
    <source>
        <dbReference type="Proteomes" id="UP000033451"/>
    </source>
</evidence>
<proteinExistence type="predicted"/>
<dbReference type="AlphaFoldDB" id="A0A0F0M0Z9"/>
<reference evidence="1 2" key="1">
    <citation type="submission" date="2015-02" db="EMBL/GenBank/DDBJ databases">
        <title>Draft genome sequences of ten Microbacterium spp. with emphasis on heavy metal contaminated environments.</title>
        <authorList>
            <person name="Corretto E."/>
        </authorList>
    </citation>
    <scope>NUCLEOTIDE SEQUENCE [LARGE SCALE GENOMIC DNA]</scope>
    <source>
        <strain evidence="1 2">DSM 18659</strain>
    </source>
</reference>
<dbReference type="Proteomes" id="UP000033451">
    <property type="component" value="Unassembled WGS sequence"/>
</dbReference>
<dbReference type="RefSeq" id="WP_045245928.1">
    <property type="nucleotide sequence ID" value="NZ_JYIY01000041.1"/>
</dbReference>
<name>A0A0F0M0Z9_9MICO</name>
<comment type="caution">
    <text evidence="1">The sequence shown here is derived from an EMBL/GenBank/DDBJ whole genome shotgun (WGS) entry which is preliminary data.</text>
</comment>
<sequence length="134" mass="13668">MSWLGVNFEAVQNQAEKLLIQSAQLPTSEELTHVDGHSTEAAEATFYAWLARNASTLADSVTGIQTVITEHSDALKAAAQRLVASDDLSALTAGMLEHAIDVAAAPSTASAPPPPAGAAQTDGAAVASAWVDGS</sequence>
<accession>A0A0F0M0Z9</accession>
<dbReference type="EMBL" id="JYIY01000041">
    <property type="protein sequence ID" value="KJL43765.1"/>
    <property type="molecule type" value="Genomic_DNA"/>
</dbReference>
<keyword evidence="2" id="KW-1185">Reference proteome</keyword>
<dbReference type="STRING" id="400772.RR49_00185"/>
<protein>
    <submittedName>
        <fullName evidence="1">Uncharacterized protein</fullName>
    </submittedName>
</protein>
<evidence type="ECO:0000313" key="1">
    <source>
        <dbReference type="EMBL" id="KJL43765.1"/>
    </source>
</evidence>